<accession>A0A238JQ68</accession>
<evidence type="ECO:0000313" key="2">
    <source>
        <dbReference type="Proteomes" id="UP000220836"/>
    </source>
</evidence>
<reference evidence="1 2" key="1">
    <citation type="submission" date="2017-05" db="EMBL/GenBank/DDBJ databases">
        <authorList>
            <person name="Song R."/>
            <person name="Chenine A.L."/>
            <person name="Ruprecht R.M."/>
        </authorList>
    </citation>
    <scope>NUCLEOTIDE SEQUENCE [LARGE SCALE GENOMIC DNA]</scope>
    <source>
        <strain evidence="1 2">CECT 8663</strain>
    </source>
</reference>
<dbReference type="Proteomes" id="UP000220836">
    <property type="component" value="Unassembled WGS sequence"/>
</dbReference>
<proteinExistence type="predicted"/>
<gene>
    <name evidence="1" type="ORF">PEV8663_00087</name>
</gene>
<name>A0A238JQ68_9RHOB</name>
<protein>
    <submittedName>
        <fullName evidence="1">Uncharacterized protein</fullName>
    </submittedName>
</protein>
<dbReference type="AlphaFoldDB" id="A0A238JQ68"/>
<evidence type="ECO:0000313" key="1">
    <source>
        <dbReference type="EMBL" id="SMX32685.1"/>
    </source>
</evidence>
<organism evidence="1 2">
    <name type="scientific">Pelagimonas varians</name>
    <dbReference type="NCBI Taxonomy" id="696760"/>
    <lineage>
        <taxon>Bacteria</taxon>
        <taxon>Pseudomonadati</taxon>
        <taxon>Pseudomonadota</taxon>
        <taxon>Alphaproteobacteria</taxon>
        <taxon>Rhodobacterales</taxon>
        <taxon>Roseobacteraceae</taxon>
        <taxon>Pelagimonas</taxon>
    </lineage>
</organism>
<dbReference type="EMBL" id="FXYH01000001">
    <property type="protein sequence ID" value="SMX32685.1"/>
    <property type="molecule type" value="Genomic_DNA"/>
</dbReference>
<keyword evidence="2" id="KW-1185">Reference proteome</keyword>
<sequence>MAGKLGIAILKPNSRSAGKRIRTYAAPKLNAGKVKTANHPMFKSTGTPIETVSKAQPAKKPMVTKPVRLAICVCPKAGIILHRMAPPITGPKPVVCPKAIAAAPVLRASCGSMPVRKCRCAITSYCATAQKLPAVASAAANQRHRGMASKAARTACQSRFCALLHKSHIKMRPTAKGKMRRKVSEKGISTALTTGNSTHKNQWFSAPNAACMLKKHLEYLEFD</sequence>